<name>A0A0H2R9U5_9AGAM</name>
<keyword evidence="4" id="KW-1185">Reference proteome</keyword>
<protein>
    <submittedName>
        <fullName evidence="3">Uncharacterized protein</fullName>
    </submittedName>
</protein>
<dbReference type="EMBL" id="KQ086084">
    <property type="protein sequence ID" value="KLO08624.1"/>
    <property type="molecule type" value="Genomic_DNA"/>
</dbReference>
<dbReference type="Proteomes" id="UP000053477">
    <property type="component" value="Unassembled WGS sequence"/>
</dbReference>
<sequence length="757" mass="87241">MVKFKFLNVFFYAEAERRDFVLETLKSIRILLITKGIPMNTRILSKASSTYRRALMQWFTAKEKLDNRRFRAQISSREKFAHTIPIIVNSPNLASLKHELESHYKARNSDKVKTSSGFLSENNVRSRNDLLSGFIESATTDAGIYHLHCLYKVAEFELNASTLRANSSAMTLSKKLVMRSAADIFLVLRDFRPRERPAIPKLAEKRLAEWAQMKKGGGAREGSWSTVKEYLGRILRKGRRDRKEREQKQIREYEDKRVQARKTEEKEVASGLEDERWEVPSSWLWADVTREWYRSQEDKKRAGTSAKKQLQALGVIEEESELEPGNGLSGNELEYVDPDTWDGGWLQMAQAEYDWMDQDRKAHPNEWTGDWPRMRLWWDDVRDWAKRWRWRNDVIEEFKTTSESLLLELGKIDGSVTAREFSKVQTAFDNNERHQRLVGYTDNMKIALLAGDEAQFLPNCKLAWCLVEGILRSKGVKQGLETLIKKQDHFRNSFMDFATVAIFFSSITATTLQFSYQSADTTISSTIVNLCWFSSLVLSIASATNSLLGVLVHQSPEYLHPSQNLDFRFLQNWFKYIPPVLLTISGLLFLIGFCGFTFLSSMTFSSQGRAIQVVTTTFTTTNFLALLIIFLLAFTRALRHAELSVKVLRSLTIVSALLSLALLALPYMMIFCWIHHKSPIFPPDYKEILYLEEDFGKRGEALYILYQEHRDKLKGTINPHWEGLKKSLTVKFGGGWKKIKALFHKHDVPTDGGPHTV</sequence>
<feature type="transmembrane region" description="Helical" evidence="2">
    <location>
        <begin position="527"/>
        <end position="553"/>
    </location>
</feature>
<feature type="transmembrane region" description="Helical" evidence="2">
    <location>
        <begin position="573"/>
        <end position="599"/>
    </location>
</feature>
<accession>A0A0H2R9U5</accession>
<keyword evidence="1" id="KW-0175">Coiled coil</keyword>
<organism evidence="3 4">
    <name type="scientific">Schizopora paradoxa</name>
    <dbReference type="NCBI Taxonomy" id="27342"/>
    <lineage>
        <taxon>Eukaryota</taxon>
        <taxon>Fungi</taxon>
        <taxon>Dikarya</taxon>
        <taxon>Basidiomycota</taxon>
        <taxon>Agaricomycotina</taxon>
        <taxon>Agaricomycetes</taxon>
        <taxon>Hymenochaetales</taxon>
        <taxon>Schizoporaceae</taxon>
        <taxon>Schizopora</taxon>
    </lineage>
</organism>
<feature type="transmembrane region" description="Helical" evidence="2">
    <location>
        <begin position="653"/>
        <end position="674"/>
    </location>
</feature>
<evidence type="ECO:0000313" key="4">
    <source>
        <dbReference type="Proteomes" id="UP000053477"/>
    </source>
</evidence>
<feature type="coiled-coil region" evidence="1">
    <location>
        <begin position="236"/>
        <end position="263"/>
    </location>
</feature>
<dbReference type="InParanoid" id="A0A0H2R9U5"/>
<evidence type="ECO:0000256" key="2">
    <source>
        <dbReference type="SAM" id="Phobius"/>
    </source>
</evidence>
<evidence type="ECO:0000313" key="3">
    <source>
        <dbReference type="EMBL" id="KLO08624.1"/>
    </source>
</evidence>
<evidence type="ECO:0000256" key="1">
    <source>
        <dbReference type="SAM" id="Coils"/>
    </source>
</evidence>
<reference evidence="3 4" key="1">
    <citation type="submission" date="2015-04" db="EMBL/GenBank/DDBJ databases">
        <title>Complete genome sequence of Schizopora paradoxa KUC8140, a cosmopolitan wood degrader in East Asia.</title>
        <authorList>
            <consortium name="DOE Joint Genome Institute"/>
            <person name="Min B."/>
            <person name="Park H."/>
            <person name="Jang Y."/>
            <person name="Kim J.-J."/>
            <person name="Kim K.H."/>
            <person name="Pangilinan J."/>
            <person name="Lipzen A."/>
            <person name="Riley R."/>
            <person name="Grigoriev I.V."/>
            <person name="Spatafora J.W."/>
            <person name="Choi I.-G."/>
        </authorList>
    </citation>
    <scope>NUCLEOTIDE SEQUENCE [LARGE SCALE GENOMIC DNA]</scope>
    <source>
        <strain evidence="3 4">KUC8140</strain>
    </source>
</reference>
<dbReference type="STRING" id="27342.A0A0H2R9U5"/>
<gene>
    <name evidence="3" type="ORF">SCHPADRAFT_893745</name>
</gene>
<dbReference type="AlphaFoldDB" id="A0A0H2R9U5"/>
<proteinExistence type="predicted"/>
<keyword evidence="2" id="KW-0812">Transmembrane</keyword>
<feature type="transmembrane region" description="Helical" evidence="2">
    <location>
        <begin position="611"/>
        <end position="633"/>
    </location>
</feature>
<keyword evidence="2" id="KW-0472">Membrane</keyword>
<keyword evidence="2" id="KW-1133">Transmembrane helix</keyword>
<feature type="transmembrane region" description="Helical" evidence="2">
    <location>
        <begin position="494"/>
        <end position="515"/>
    </location>
</feature>